<evidence type="ECO:0000313" key="2">
    <source>
        <dbReference type="Proteomes" id="UP000269945"/>
    </source>
</evidence>
<reference evidence="1 2" key="1">
    <citation type="submission" date="2018-10" db="EMBL/GenBank/DDBJ databases">
        <authorList>
            <person name="Ekblom R."/>
            <person name="Jareborg N."/>
        </authorList>
    </citation>
    <scope>NUCLEOTIDE SEQUENCE [LARGE SCALE GENOMIC DNA]</scope>
    <source>
        <tissue evidence="1">Muscle</tissue>
    </source>
</reference>
<comment type="caution">
    <text evidence="1">The sequence shown here is derived from an EMBL/GenBank/DDBJ whole genome shotgun (WGS) entry which is preliminary data.</text>
</comment>
<evidence type="ECO:0000313" key="1">
    <source>
        <dbReference type="EMBL" id="VCW67854.1"/>
    </source>
</evidence>
<dbReference type="AlphaFoldDB" id="A0A9X9LGY8"/>
<gene>
    <name evidence="1" type="ORF">BN2614_LOCUS1</name>
</gene>
<name>A0A9X9LGY8_GULGU</name>
<organism evidence="1 2">
    <name type="scientific">Gulo gulo</name>
    <name type="common">Wolverine</name>
    <name type="synonym">Gluton</name>
    <dbReference type="NCBI Taxonomy" id="48420"/>
    <lineage>
        <taxon>Eukaryota</taxon>
        <taxon>Metazoa</taxon>
        <taxon>Chordata</taxon>
        <taxon>Craniata</taxon>
        <taxon>Vertebrata</taxon>
        <taxon>Euteleostomi</taxon>
        <taxon>Mammalia</taxon>
        <taxon>Eutheria</taxon>
        <taxon>Laurasiatheria</taxon>
        <taxon>Carnivora</taxon>
        <taxon>Caniformia</taxon>
        <taxon>Musteloidea</taxon>
        <taxon>Mustelidae</taxon>
        <taxon>Guloninae</taxon>
        <taxon>Gulo</taxon>
    </lineage>
</organism>
<proteinExistence type="predicted"/>
<feature type="non-terminal residue" evidence="1">
    <location>
        <position position="124"/>
    </location>
</feature>
<protein>
    <submittedName>
        <fullName evidence="1">Uncharacterized protein</fullName>
    </submittedName>
</protein>
<dbReference type="EMBL" id="CYRY02003217">
    <property type="protein sequence ID" value="VCW67854.1"/>
    <property type="molecule type" value="Genomic_DNA"/>
</dbReference>
<dbReference type="Proteomes" id="UP000269945">
    <property type="component" value="Unassembled WGS sequence"/>
</dbReference>
<keyword evidence="2" id="KW-1185">Reference proteome</keyword>
<feature type="non-terminal residue" evidence="1">
    <location>
        <position position="1"/>
    </location>
</feature>
<accession>A0A9X9LGY8</accession>
<sequence>LCPLSLTCPVFLKVPLSQSLPRSVVLSLFISFPVILPVSVSLSIAVCVAFLCLPESLCLLLPSVSLTSPVLMLVVHALIWPREVSKEVPVAKEGSVESTWRGWDSSGECWRPAHGQPGIEVVAV</sequence>